<evidence type="ECO:0000259" key="2">
    <source>
        <dbReference type="Pfam" id="PF11160"/>
    </source>
</evidence>
<feature type="domain" description="Hypervirulence associated protein TUDOR" evidence="2">
    <location>
        <begin position="6"/>
        <end position="53"/>
    </location>
</feature>
<dbReference type="AlphaFoldDB" id="A0A0K6FY68"/>
<evidence type="ECO:0000313" key="3">
    <source>
        <dbReference type="EMBL" id="CUA71211.1"/>
    </source>
</evidence>
<protein>
    <recommendedName>
        <fullName evidence="2">Hypervirulence associated protein TUDOR domain-containing protein</fullName>
    </recommendedName>
</protein>
<evidence type="ECO:0000256" key="1">
    <source>
        <dbReference type="SAM" id="MobiDB-lite"/>
    </source>
</evidence>
<dbReference type="Pfam" id="PF11160">
    <property type="entry name" value="Hva1_TUDOR"/>
    <property type="match status" value="1"/>
</dbReference>
<dbReference type="InterPro" id="IPR021331">
    <property type="entry name" value="Hva1_TUDOR"/>
</dbReference>
<accession>A0A0K6FY68</accession>
<dbReference type="Proteomes" id="UP000044841">
    <property type="component" value="Unassembled WGS sequence"/>
</dbReference>
<dbReference type="EMBL" id="CYGV01001223">
    <property type="protein sequence ID" value="CUA71211.1"/>
    <property type="molecule type" value="Genomic_DNA"/>
</dbReference>
<sequence>MSSQVGQRVQYTAVGGGNVENSTTTGEIIQIITQAEPAGSTGKTVKASEEEPRKDTAYKAENIIGVI</sequence>
<keyword evidence="4" id="KW-1185">Reference proteome</keyword>
<gene>
    <name evidence="3" type="ORF">RSOLAG22IIIB_04515</name>
</gene>
<feature type="compositionally biased region" description="Polar residues" evidence="1">
    <location>
        <begin position="1"/>
        <end position="10"/>
    </location>
</feature>
<name>A0A0K6FY68_9AGAM</name>
<organism evidence="3 4">
    <name type="scientific">Rhizoctonia solani</name>
    <dbReference type="NCBI Taxonomy" id="456999"/>
    <lineage>
        <taxon>Eukaryota</taxon>
        <taxon>Fungi</taxon>
        <taxon>Dikarya</taxon>
        <taxon>Basidiomycota</taxon>
        <taxon>Agaricomycotina</taxon>
        <taxon>Agaricomycetes</taxon>
        <taxon>Cantharellales</taxon>
        <taxon>Ceratobasidiaceae</taxon>
        <taxon>Rhizoctonia</taxon>
    </lineage>
</organism>
<feature type="compositionally biased region" description="Basic and acidic residues" evidence="1">
    <location>
        <begin position="46"/>
        <end position="55"/>
    </location>
</feature>
<evidence type="ECO:0000313" key="4">
    <source>
        <dbReference type="Proteomes" id="UP000044841"/>
    </source>
</evidence>
<feature type="region of interest" description="Disordered" evidence="1">
    <location>
        <begin position="1"/>
        <end position="55"/>
    </location>
</feature>
<feature type="compositionally biased region" description="Low complexity" evidence="1">
    <location>
        <begin position="23"/>
        <end position="34"/>
    </location>
</feature>
<proteinExistence type="predicted"/>
<reference evidence="3 4" key="1">
    <citation type="submission" date="2015-07" db="EMBL/GenBank/DDBJ databases">
        <authorList>
            <person name="Noorani M."/>
        </authorList>
    </citation>
    <scope>NUCLEOTIDE SEQUENCE [LARGE SCALE GENOMIC DNA]</scope>
    <source>
        <strain evidence="3">BBA 69670</strain>
    </source>
</reference>